<accession>A0AAF0R1R3</accession>
<organism evidence="1 2">
    <name type="scientific">Solanum verrucosum</name>
    <dbReference type="NCBI Taxonomy" id="315347"/>
    <lineage>
        <taxon>Eukaryota</taxon>
        <taxon>Viridiplantae</taxon>
        <taxon>Streptophyta</taxon>
        <taxon>Embryophyta</taxon>
        <taxon>Tracheophyta</taxon>
        <taxon>Spermatophyta</taxon>
        <taxon>Magnoliopsida</taxon>
        <taxon>eudicotyledons</taxon>
        <taxon>Gunneridae</taxon>
        <taxon>Pentapetalae</taxon>
        <taxon>asterids</taxon>
        <taxon>lamiids</taxon>
        <taxon>Solanales</taxon>
        <taxon>Solanaceae</taxon>
        <taxon>Solanoideae</taxon>
        <taxon>Solaneae</taxon>
        <taxon>Solanum</taxon>
    </lineage>
</organism>
<dbReference type="EMBL" id="CP133617">
    <property type="protein sequence ID" value="WMV32750.1"/>
    <property type="molecule type" value="Genomic_DNA"/>
</dbReference>
<gene>
    <name evidence="1" type="ORF">MTR67_026135</name>
</gene>
<reference evidence="1" key="1">
    <citation type="submission" date="2023-08" db="EMBL/GenBank/DDBJ databases">
        <title>A de novo genome assembly of Solanum verrucosum Schlechtendal, a Mexican diploid species geographically isolated from the other diploid A-genome species in potato relatives.</title>
        <authorList>
            <person name="Hosaka K."/>
        </authorList>
    </citation>
    <scope>NUCLEOTIDE SEQUENCE</scope>
    <source>
        <tissue evidence="1">Young leaves</tissue>
    </source>
</reference>
<evidence type="ECO:0000313" key="2">
    <source>
        <dbReference type="Proteomes" id="UP001234989"/>
    </source>
</evidence>
<evidence type="ECO:0000313" key="1">
    <source>
        <dbReference type="EMBL" id="WMV32750.1"/>
    </source>
</evidence>
<sequence length="152" mass="17667">MADDSVLAFPLGPSACEKNAKILQFLKKITRIIDIVQQSVLDEILIRNSQIEYLSDCLTFKFNIQMVAYEDLQIQNIKYDPDSFSNHFFNSHFRITSKQIKESTVNEYRIVFVFHRQSQSSTKSIQFTSKFQSIISKFYSLMETIANQSDSL</sequence>
<proteinExistence type="predicted"/>
<protein>
    <submittedName>
        <fullName evidence="1">Uncharacterized protein</fullName>
    </submittedName>
</protein>
<keyword evidence="2" id="KW-1185">Reference proteome</keyword>
<dbReference type="AlphaFoldDB" id="A0AAF0R1R3"/>
<dbReference type="Proteomes" id="UP001234989">
    <property type="component" value="Chromosome 6"/>
</dbReference>
<name>A0AAF0R1R3_SOLVR</name>